<reference evidence="2" key="1">
    <citation type="journal article" date="2019" name="Int. J. Syst. Evol. Microbiol.">
        <title>The Global Catalogue of Microorganisms (GCM) 10K type strain sequencing project: providing services to taxonomists for standard genome sequencing and annotation.</title>
        <authorList>
            <consortium name="The Broad Institute Genomics Platform"/>
            <consortium name="The Broad Institute Genome Sequencing Center for Infectious Disease"/>
            <person name="Wu L."/>
            <person name="Ma J."/>
        </authorList>
    </citation>
    <scope>NUCLEOTIDE SEQUENCE [LARGE SCALE GENOMIC DNA]</scope>
    <source>
        <strain evidence="2">KCTC 23701</strain>
    </source>
</reference>
<gene>
    <name evidence="1" type="ORF">GCM10007350_04130</name>
</gene>
<keyword evidence="2" id="KW-1185">Reference proteome</keyword>
<sequence length="252" mass="28551">MNGWPAFAQHPAYAPIRPVLARFDRLPDWTDWQTLGPPASNRLGLPLSFVDPDSLTQYYELEIHAAGRIATRHNWHDCFNAAVWHTFPQAKVALNALHQRHTRDGARGPVRDAATLFDECGLIVACSEPALTDALIHHDWSTLFRHRREAWGRHIEALCFGHANYEYLLAPFRGLTGKCRLVAVDDAHFALPLTERIAALDAYLASELDADRLLRPKQLPPLPFLGIPGWWPDQDEAFYADTGYFRPKRTTA</sequence>
<name>A0ABQ3GVQ2_9NEIS</name>
<protein>
    <recommendedName>
        <fullName evidence="3">DUF3025 domain-containing protein</fullName>
    </recommendedName>
</protein>
<organism evidence="1 2">
    <name type="scientific">Jeongeupia chitinilytica</name>
    <dbReference type="NCBI Taxonomy" id="1041641"/>
    <lineage>
        <taxon>Bacteria</taxon>
        <taxon>Pseudomonadati</taxon>
        <taxon>Pseudomonadota</taxon>
        <taxon>Betaproteobacteria</taxon>
        <taxon>Neisseriales</taxon>
        <taxon>Chitinibacteraceae</taxon>
        <taxon>Jeongeupia</taxon>
    </lineage>
</organism>
<evidence type="ECO:0000313" key="2">
    <source>
        <dbReference type="Proteomes" id="UP000604737"/>
    </source>
</evidence>
<dbReference type="EMBL" id="BMYO01000001">
    <property type="protein sequence ID" value="GHD56634.1"/>
    <property type="molecule type" value="Genomic_DNA"/>
</dbReference>
<evidence type="ECO:0008006" key="3">
    <source>
        <dbReference type="Google" id="ProtNLM"/>
    </source>
</evidence>
<dbReference type="RefSeq" id="WP_189458483.1">
    <property type="nucleotide sequence ID" value="NZ_BMYO01000001.1"/>
</dbReference>
<dbReference type="InterPro" id="IPR021390">
    <property type="entry name" value="DUF3025"/>
</dbReference>
<accession>A0ABQ3GVQ2</accession>
<dbReference type="Proteomes" id="UP000604737">
    <property type="component" value="Unassembled WGS sequence"/>
</dbReference>
<comment type="caution">
    <text evidence="1">The sequence shown here is derived from an EMBL/GenBank/DDBJ whole genome shotgun (WGS) entry which is preliminary data.</text>
</comment>
<dbReference type="Pfam" id="PF11227">
    <property type="entry name" value="DUF3025"/>
    <property type="match status" value="1"/>
</dbReference>
<proteinExistence type="predicted"/>
<evidence type="ECO:0000313" key="1">
    <source>
        <dbReference type="EMBL" id="GHD56634.1"/>
    </source>
</evidence>